<feature type="transmembrane region" description="Helical" evidence="1">
    <location>
        <begin position="117"/>
        <end position="136"/>
    </location>
</feature>
<evidence type="ECO:0000313" key="3">
    <source>
        <dbReference type="Proteomes" id="UP001438008"/>
    </source>
</evidence>
<feature type="transmembrane region" description="Helical" evidence="1">
    <location>
        <begin position="412"/>
        <end position="431"/>
    </location>
</feature>
<feature type="transmembrane region" description="Helical" evidence="1">
    <location>
        <begin position="206"/>
        <end position="223"/>
    </location>
</feature>
<comment type="caution">
    <text evidence="2">The sequence shown here is derived from an EMBL/GenBank/DDBJ whole genome shotgun (WGS) entry which is preliminary data.</text>
</comment>
<sequence length="519" mass="57585">MRDKIDLFLETVDEQIACKLCHEKINDELRGHIEDKAEDYRSYGLSEEEALGRAIRDMGEPDVIGMELNRQHQVRTPWPVLGIIGLLLVIGLAELVMFEGGWSSLSDLAYSLSDGNYYIWGLGLLLLVIYQGYPFLLKHAGMVVKIIGIFCGVLVVGGFGQRLLASCGSDNMTLYRLYSSGFQTLILGLGVPVSAVCLYRRRAGGCQAIMLLTMAQAVYLAALRLSRGFRPGGSWIPVLCLLLTCLGIELYMAVKGWFGGSAGKAIAAAILGFAVLLTFWAAPGSQARELWNRCIYPEAYAANSTAWDDSYNNVLIRELLGRAENFGEIPLSEEELRSYGTGEWYYGENGTGHWKDQRSGETSGADSAFSSFSVYQEYRSQFLKNPTLEDILPDKYQNNYRAAWWVFHYGRIPAAALMLLSISLPATLIFLTLRIRNCLGRTIALSGSLLLTLETLIYLIESMGFQFSHFSNLPFLAEGWSSITITALSVGMVLSVWRYDRVVTEKERKGTEAAETAIA</sequence>
<keyword evidence="1" id="KW-0812">Transmembrane</keyword>
<feature type="transmembrane region" description="Helical" evidence="1">
    <location>
        <begin position="78"/>
        <end position="97"/>
    </location>
</feature>
<feature type="transmembrane region" description="Helical" evidence="1">
    <location>
        <begin position="480"/>
        <end position="499"/>
    </location>
</feature>
<dbReference type="RefSeq" id="WP_349163649.1">
    <property type="nucleotide sequence ID" value="NZ_JBBMFE010000002.1"/>
</dbReference>
<protein>
    <submittedName>
        <fullName evidence="2">Permease prefix domain 1-containing protein</fullName>
    </submittedName>
</protein>
<keyword evidence="1" id="KW-1133">Transmembrane helix</keyword>
<organism evidence="2 3">
    <name type="scientific">Laedolimicola intestinihominis</name>
    <dbReference type="NCBI Taxonomy" id="3133166"/>
    <lineage>
        <taxon>Bacteria</taxon>
        <taxon>Bacillati</taxon>
        <taxon>Bacillota</taxon>
        <taxon>Clostridia</taxon>
        <taxon>Lachnospirales</taxon>
        <taxon>Lachnospiraceae</taxon>
        <taxon>Laedolimicola</taxon>
    </lineage>
</organism>
<proteinExistence type="predicted"/>
<dbReference type="NCBIfam" id="NF038403">
    <property type="entry name" value="perm_prefix_1"/>
    <property type="match status" value="1"/>
</dbReference>
<dbReference type="InterPro" id="IPR047928">
    <property type="entry name" value="Perm_prefix_1"/>
</dbReference>
<name>A0ABV1FGB4_9FIRM</name>
<evidence type="ECO:0000313" key="2">
    <source>
        <dbReference type="EMBL" id="MEQ2471407.1"/>
    </source>
</evidence>
<dbReference type="Proteomes" id="UP001438008">
    <property type="component" value="Unassembled WGS sequence"/>
</dbReference>
<reference evidence="2 3" key="1">
    <citation type="submission" date="2024-03" db="EMBL/GenBank/DDBJ databases">
        <title>Human intestinal bacterial collection.</title>
        <authorList>
            <person name="Pauvert C."/>
            <person name="Hitch T.C.A."/>
            <person name="Clavel T."/>
        </authorList>
    </citation>
    <scope>NUCLEOTIDE SEQUENCE [LARGE SCALE GENOMIC DNA]</scope>
    <source>
        <strain evidence="2 3">CLA-AA-H132</strain>
    </source>
</reference>
<feature type="transmembrane region" description="Helical" evidence="1">
    <location>
        <begin position="265"/>
        <end position="282"/>
    </location>
</feature>
<dbReference type="EMBL" id="JBBMFE010000002">
    <property type="protein sequence ID" value="MEQ2471407.1"/>
    <property type="molecule type" value="Genomic_DNA"/>
</dbReference>
<feature type="transmembrane region" description="Helical" evidence="1">
    <location>
        <begin position="180"/>
        <end position="199"/>
    </location>
</feature>
<keyword evidence="3" id="KW-1185">Reference proteome</keyword>
<feature type="transmembrane region" description="Helical" evidence="1">
    <location>
        <begin position="143"/>
        <end position="160"/>
    </location>
</feature>
<gene>
    <name evidence="2" type="ORF">WMO29_02675</name>
</gene>
<evidence type="ECO:0000256" key="1">
    <source>
        <dbReference type="SAM" id="Phobius"/>
    </source>
</evidence>
<accession>A0ABV1FGB4</accession>
<feature type="transmembrane region" description="Helical" evidence="1">
    <location>
        <begin position="443"/>
        <end position="460"/>
    </location>
</feature>
<feature type="transmembrane region" description="Helical" evidence="1">
    <location>
        <begin position="235"/>
        <end position="253"/>
    </location>
</feature>
<keyword evidence="1" id="KW-0472">Membrane</keyword>